<dbReference type="Gene3D" id="3.40.718.10">
    <property type="entry name" value="Isopropylmalate Dehydrogenase"/>
    <property type="match status" value="1"/>
</dbReference>
<comment type="catalytic activity">
    <reaction evidence="1 10">
        <text>a fatty acyl-[ACP] + phosphate = an acyl phosphate + holo-[ACP]</text>
        <dbReference type="Rhea" id="RHEA:42292"/>
        <dbReference type="Rhea" id="RHEA-COMP:9685"/>
        <dbReference type="Rhea" id="RHEA-COMP:14125"/>
        <dbReference type="ChEBI" id="CHEBI:43474"/>
        <dbReference type="ChEBI" id="CHEBI:59918"/>
        <dbReference type="ChEBI" id="CHEBI:64479"/>
        <dbReference type="ChEBI" id="CHEBI:138651"/>
        <dbReference type="EC" id="2.3.1.274"/>
    </reaction>
</comment>
<evidence type="ECO:0000256" key="8">
    <source>
        <dbReference type="ARBA" id="ARBA00024069"/>
    </source>
</evidence>
<evidence type="ECO:0000256" key="1">
    <source>
        <dbReference type="ARBA" id="ARBA00001232"/>
    </source>
</evidence>
<keyword evidence="6 10" id="KW-0594">Phospholipid biosynthesis</keyword>
<name>A0A2H0LW37_9BACT</name>
<keyword evidence="11" id="KW-0012">Acyltransferase</keyword>
<gene>
    <name evidence="10" type="primary">plsX</name>
    <name evidence="11" type="ORF">COV72_07465</name>
</gene>
<comment type="similarity">
    <text evidence="10">Belongs to the PlsX family.</text>
</comment>
<protein>
    <recommendedName>
        <fullName evidence="8 10">Phosphate acyltransferase</fullName>
        <ecNumber evidence="8 10">2.3.1.274</ecNumber>
    </recommendedName>
    <alternativeName>
        <fullName evidence="10">Acyl-ACP phosphotransacylase</fullName>
    </alternativeName>
    <alternativeName>
        <fullName evidence="10">Acyl-[acyl-carrier-protein]--phosphate acyltransferase</fullName>
    </alternativeName>
    <alternativeName>
        <fullName evidence="10">Phosphate-acyl-ACP acyltransferase</fullName>
    </alternativeName>
</protein>
<dbReference type="EMBL" id="PCWA01000096">
    <property type="protein sequence ID" value="PIQ88567.1"/>
    <property type="molecule type" value="Genomic_DNA"/>
</dbReference>
<dbReference type="Proteomes" id="UP000229641">
    <property type="component" value="Unassembled WGS sequence"/>
</dbReference>
<dbReference type="InterPro" id="IPR003664">
    <property type="entry name" value="FA_synthesis"/>
</dbReference>
<evidence type="ECO:0000313" key="11">
    <source>
        <dbReference type="EMBL" id="PIQ88567.1"/>
    </source>
</evidence>
<sequence>MKIVVDAMGGDYAPQLVIEGAIRAVKDYGADIILVGDEAKIKNELLKHKASRLNIDIQPASEIIEMHEPAAVSVRKKRDSSIVKGINLIKEKKADAFVSAGNTGAVVCAATIALRLLPGIERPGISIIVPTPKGASFLIDVGANINAKPIHLMHYAIMSNSYCHYILNKENPTIGLLNVGEEETKGTDFIRDTFKLLEGSGLNFIGNVEGRDIFSGSCDIIICDGFVGNVVLKVAESLAETIGTFLYRELKRNIITKAGVLLLKSGLKRFKKSLDYSEYGGAPLLGVDGVVIIGHGRSNANAIKNAIRVAKEEVERKVNDNIIESVSHAISSISEEPAIKAD</sequence>
<dbReference type="GO" id="GO:0006633">
    <property type="term" value="P:fatty acid biosynthetic process"/>
    <property type="evidence" value="ECO:0007669"/>
    <property type="project" value="UniProtKB-UniRule"/>
</dbReference>
<dbReference type="PIRSF" id="PIRSF002465">
    <property type="entry name" value="Phsphlp_syn_PlsX"/>
    <property type="match status" value="1"/>
</dbReference>
<keyword evidence="5 10" id="KW-0443">Lipid metabolism</keyword>
<keyword evidence="4 10" id="KW-0808">Transferase</keyword>
<evidence type="ECO:0000256" key="10">
    <source>
        <dbReference type="HAMAP-Rule" id="MF_00019"/>
    </source>
</evidence>
<comment type="caution">
    <text evidence="11">The sequence shown here is derived from an EMBL/GenBank/DDBJ whole genome shotgun (WGS) entry which is preliminary data.</text>
</comment>
<evidence type="ECO:0000256" key="5">
    <source>
        <dbReference type="ARBA" id="ARBA00023098"/>
    </source>
</evidence>
<accession>A0A2H0LW37</accession>
<reference evidence="11 12" key="1">
    <citation type="submission" date="2017-09" db="EMBL/GenBank/DDBJ databases">
        <title>Depth-based differentiation of microbial function through sediment-hosted aquifers and enrichment of novel symbionts in the deep terrestrial subsurface.</title>
        <authorList>
            <person name="Probst A.J."/>
            <person name="Ladd B."/>
            <person name="Jarett J.K."/>
            <person name="Geller-Mcgrath D.E."/>
            <person name="Sieber C.M."/>
            <person name="Emerson J.B."/>
            <person name="Anantharaman K."/>
            <person name="Thomas B.C."/>
            <person name="Malmstrom R."/>
            <person name="Stieglmeier M."/>
            <person name="Klingl A."/>
            <person name="Woyke T."/>
            <person name="Ryan C.M."/>
            <person name="Banfield J.F."/>
        </authorList>
    </citation>
    <scope>NUCLEOTIDE SEQUENCE [LARGE SCALE GENOMIC DNA]</scope>
    <source>
        <strain evidence="11">CG11_big_fil_rev_8_21_14_0_20_42_13</strain>
    </source>
</reference>
<evidence type="ECO:0000256" key="2">
    <source>
        <dbReference type="ARBA" id="ARBA00022490"/>
    </source>
</evidence>
<evidence type="ECO:0000256" key="9">
    <source>
        <dbReference type="ARBA" id="ARBA00046608"/>
    </source>
</evidence>
<comment type="function">
    <text evidence="10">Catalyzes the reversible formation of acyl-phosphate (acyl-PO(4)) from acyl-[acyl-carrier-protein] (acyl-ACP). This enzyme utilizes acyl-ACP as fatty acyl donor, but not acyl-CoA.</text>
</comment>
<evidence type="ECO:0000313" key="12">
    <source>
        <dbReference type="Proteomes" id="UP000229641"/>
    </source>
</evidence>
<dbReference type="SUPFAM" id="SSF53659">
    <property type="entry name" value="Isocitrate/Isopropylmalate dehydrogenase-like"/>
    <property type="match status" value="1"/>
</dbReference>
<comment type="subunit">
    <text evidence="9 10">Homodimer. Probably interacts with PlsY.</text>
</comment>
<dbReference type="InterPro" id="IPR012281">
    <property type="entry name" value="Phospholipid_synth_PlsX-like"/>
</dbReference>
<dbReference type="GO" id="GO:0008654">
    <property type="term" value="P:phospholipid biosynthetic process"/>
    <property type="evidence" value="ECO:0007669"/>
    <property type="project" value="UniProtKB-KW"/>
</dbReference>
<keyword evidence="7 10" id="KW-1208">Phospholipid metabolism</keyword>
<dbReference type="Pfam" id="PF02504">
    <property type="entry name" value="FA_synthesis"/>
    <property type="match status" value="1"/>
</dbReference>
<evidence type="ECO:0000256" key="7">
    <source>
        <dbReference type="ARBA" id="ARBA00023264"/>
    </source>
</evidence>
<dbReference type="AlphaFoldDB" id="A0A2H0LW37"/>
<keyword evidence="3 10" id="KW-0444">Lipid biosynthesis</keyword>
<dbReference type="NCBIfam" id="TIGR00182">
    <property type="entry name" value="plsX"/>
    <property type="match status" value="1"/>
</dbReference>
<organism evidence="11 12">
    <name type="scientific">Candidatus Ghiorseimicrobium undicola</name>
    <dbReference type="NCBI Taxonomy" id="1974746"/>
    <lineage>
        <taxon>Bacteria</taxon>
        <taxon>Pseudomonadati</taxon>
        <taxon>Candidatus Omnitrophota</taxon>
        <taxon>Candidatus Ghiorseimicrobium</taxon>
    </lineage>
</organism>
<comment type="pathway">
    <text evidence="10">Lipid metabolism; phospholipid metabolism.</text>
</comment>
<evidence type="ECO:0000256" key="4">
    <source>
        <dbReference type="ARBA" id="ARBA00022679"/>
    </source>
</evidence>
<dbReference type="GO" id="GO:0043811">
    <property type="term" value="F:phosphate:acyl-[acyl carrier protein] acyltransferase activity"/>
    <property type="evidence" value="ECO:0007669"/>
    <property type="project" value="UniProtKB-UniRule"/>
</dbReference>
<dbReference type="HAMAP" id="MF_00019">
    <property type="entry name" value="PlsX"/>
    <property type="match status" value="1"/>
</dbReference>
<dbReference type="UniPathway" id="UPA00085"/>
<dbReference type="EC" id="2.3.1.274" evidence="8 10"/>
<keyword evidence="2 10" id="KW-0963">Cytoplasm</keyword>
<dbReference type="GO" id="GO:0005737">
    <property type="term" value="C:cytoplasm"/>
    <property type="evidence" value="ECO:0007669"/>
    <property type="project" value="UniProtKB-SubCell"/>
</dbReference>
<dbReference type="PANTHER" id="PTHR30100">
    <property type="entry name" value="FATTY ACID/PHOSPHOLIPID SYNTHESIS PROTEIN PLSX"/>
    <property type="match status" value="1"/>
</dbReference>
<dbReference type="PANTHER" id="PTHR30100:SF1">
    <property type="entry name" value="PHOSPHATE ACYLTRANSFERASE"/>
    <property type="match status" value="1"/>
</dbReference>
<evidence type="ECO:0000256" key="3">
    <source>
        <dbReference type="ARBA" id="ARBA00022516"/>
    </source>
</evidence>
<comment type="subcellular location">
    <subcellularLocation>
        <location evidence="10">Cytoplasm</location>
    </subcellularLocation>
    <text evidence="10">Associated with the membrane possibly through PlsY.</text>
</comment>
<proteinExistence type="inferred from homology"/>
<evidence type="ECO:0000256" key="6">
    <source>
        <dbReference type="ARBA" id="ARBA00023209"/>
    </source>
</evidence>